<evidence type="ECO:0008006" key="10">
    <source>
        <dbReference type="Google" id="ProtNLM"/>
    </source>
</evidence>
<dbReference type="InterPro" id="IPR002401">
    <property type="entry name" value="Cyt_P450_E_grp-I"/>
</dbReference>
<dbReference type="AlphaFoldDB" id="A0A2P5IAV8"/>
<dbReference type="InterPro" id="IPR017972">
    <property type="entry name" value="Cyt_P450_CS"/>
</dbReference>
<evidence type="ECO:0000313" key="9">
    <source>
        <dbReference type="Proteomes" id="UP000094444"/>
    </source>
</evidence>
<evidence type="ECO:0000256" key="2">
    <source>
        <dbReference type="ARBA" id="ARBA00010617"/>
    </source>
</evidence>
<dbReference type="GO" id="GO:0004497">
    <property type="term" value="F:monooxygenase activity"/>
    <property type="evidence" value="ECO:0007669"/>
    <property type="project" value="UniProtKB-KW"/>
</dbReference>
<dbReference type="PROSITE" id="PS00086">
    <property type="entry name" value="CYTOCHROME_P450"/>
    <property type="match status" value="1"/>
</dbReference>
<dbReference type="PRINTS" id="PR00385">
    <property type="entry name" value="P450"/>
</dbReference>
<dbReference type="STRING" id="158607.A0A2P5IAV8"/>
<dbReference type="Pfam" id="PF00067">
    <property type="entry name" value="p450"/>
    <property type="match status" value="1"/>
</dbReference>
<evidence type="ECO:0000256" key="1">
    <source>
        <dbReference type="ARBA" id="ARBA00001971"/>
    </source>
</evidence>
<name>A0A2P5IAV8_DIAHE</name>
<dbReference type="InterPro" id="IPR036396">
    <property type="entry name" value="Cyt_P450_sf"/>
</dbReference>
<dbReference type="Gene3D" id="1.10.630.10">
    <property type="entry name" value="Cytochrome P450"/>
    <property type="match status" value="1"/>
</dbReference>
<dbReference type="SUPFAM" id="SSF48264">
    <property type="entry name" value="Cytochrome P450"/>
    <property type="match status" value="1"/>
</dbReference>
<dbReference type="CDD" id="cd11070">
    <property type="entry name" value="CYP56-like"/>
    <property type="match status" value="1"/>
</dbReference>
<keyword evidence="5 6" id="KW-0408">Iron</keyword>
<evidence type="ECO:0000256" key="5">
    <source>
        <dbReference type="ARBA" id="ARBA00023004"/>
    </source>
</evidence>
<dbReference type="Proteomes" id="UP000094444">
    <property type="component" value="Unassembled WGS sequence"/>
</dbReference>
<dbReference type="PANTHER" id="PTHR24305:SF166">
    <property type="entry name" value="CYTOCHROME P450 12A4, MITOCHONDRIAL-RELATED"/>
    <property type="match status" value="1"/>
</dbReference>
<comment type="cofactor">
    <cofactor evidence="1 6">
        <name>heme</name>
        <dbReference type="ChEBI" id="CHEBI:30413"/>
    </cofactor>
</comment>
<accession>A0A2P5IAV8</accession>
<keyword evidence="4 6" id="KW-0479">Metal-binding</keyword>
<dbReference type="GO" id="GO:0005506">
    <property type="term" value="F:iron ion binding"/>
    <property type="evidence" value="ECO:0007669"/>
    <property type="project" value="InterPro"/>
</dbReference>
<keyword evidence="9" id="KW-1185">Reference proteome</keyword>
<evidence type="ECO:0000256" key="3">
    <source>
        <dbReference type="ARBA" id="ARBA00022617"/>
    </source>
</evidence>
<keyword evidence="7" id="KW-0503">Monooxygenase</keyword>
<dbReference type="OrthoDB" id="1470350at2759"/>
<keyword evidence="3 6" id="KW-0349">Heme</keyword>
<dbReference type="PANTHER" id="PTHR24305">
    <property type="entry name" value="CYTOCHROME P450"/>
    <property type="match status" value="1"/>
</dbReference>
<dbReference type="InterPro" id="IPR050121">
    <property type="entry name" value="Cytochrome_P450_monoxygenase"/>
</dbReference>
<protein>
    <recommendedName>
        <fullName evidence="10">Cytochrome P450</fullName>
    </recommendedName>
</protein>
<dbReference type="GO" id="GO:0020037">
    <property type="term" value="F:heme binding"/>
    <property type="evidence" value="ECO:0007669"/>
    <property type="project" value="InterPro"/>
</dbReference>
<gene>
    <name evidence="8" type="ORF">DHEL01_v201988</name>
</gene>
<organism evidence="8 9">
    <name type="scientific">Diaporthe helianthi</name>
    <dbReference type="NCBI Taxonomy" id="158607"/>
    <lineage>
        <taxon>Eukaryota</taxon>
        <taxon>Fungi</taxon>
        <taxon>Dikarya</taxon>
        <taxon>Ascomycota</taxon>
        <taxon>Pezizomycotina</taxon>
        <taxon>Sordariomycetes</taxon>
        <taxon>Sordariomycetidae</taxon>
        <taxon>Diaporthales</taxon>
        <taxon>Diaporthaceae</taxon>
        <taxon>Diaporthe</taxon>
    </lineage>
</organism>
<dbReference type="InterPro" id="IPR001128">
    <property type="entry name" value="Cyt_P450"/>
</dbReference>
<reference evidence="8" key="1">
    <citation type="submission" date="2017-09" db="EMBL/GenBank/DDBJ databases">
        <title>Polyketide synthases of a Diaporthe helianthi virulent isolate.</title>
        <authorList>
            <person name="Baroncelli R."/>
        </authorList>
    </citation>
    <scope>NUCLEOTIDE SEQUENCE [LARGE SCALE GENOMIC DNA]</scope>
    <source>
        <strain evidence="8">7/96</strain>
    </source>
</reference>
<keyword evidence="7" id="KW-0560">Oxidoreductase</keyword>
<evidence type="ECO:0000256" key="7">
    <source>
        <dbReference type="RuleBase" id="RU000461"/>
    </source>
</evidence>
<evidence type="ECO:0000313" key="8">
    <source>
        <dbReference type="EMBL" id="POS79624.1"/>
    </source>
</evidence>
<dbReference type="PRINTS" id="PR00463">
    <property type="entry name" value="EP450I"/>
</dbReference>
<evidence type="ECO:0000256" key="6">
    <source>
        <dbReference type="PIRSR" id="PIRSR602401-1"/>
    </source>
</evidence>
<dbReference type="InParanoid" id="A0A2P5IAV8"/>
<dbReference type="GO" id="GO:0016705">
    <property type="term" value="F:oxidoreductase activity, acting on paired donors, with incorporation or reduction of molecular oxygen"/>
    <property type="evidence" value="ECO:0007669"/>
    <property type="project" value="InterPro"/>
</dbReference>
<comment type="caution">
    <text evidence="8">The sequence shown here is derived from an EMBL/GenBank/DDBJ whole genome shotgun (WGS) entry which is preliminary data.</text>
</comment>
<feature type="binding site" description="axial binding residue" evidence="6">
    <location>
        <position position="508"/>
    </location>
    <ligand>
        <name>heme</name>
        <dbReference type="ChEBI" id="CHEBI:30413"/>
    </ligand>
    <ligandPart>
        <name>Fe</name>
        <dbReference type="ChEBI" id="CHEBI:18248"/>
    </ligandPart>
</feature>
<proteinExistence type="inferred from homology"/>
<comment type="similarity">
    <text evidence="2 7">Belongs to the cytochrome P450 family.</text>
</comment>
<evidence type="ECO:0000256" key="4">
    <source>
        <dbReference type="ARBA" id="ARBA00022723"/>
    </source>
</evidence>
<sequence>MGILTTSAVVIPLLILAFTLHSLVCLLRNYLVARKLGVPVRIIPVDHINPLWYLFNQQVAALLRKLPFGLGDNNITKYNYLGFEIPLRWKSHQEMGDAFVLCSPARNWLYLGNPDIITAMLKRNNDFPHDSELTAMLDVFGPNISTASDEAVAENFRLPVLTSLPQAQGADWKKMRKLIASCFVDQNFEIVWQESIAQAVDMGRYWGSRQSVETVAHDTRTLSLNVMSMAGFGKSFPFKGHHEAQIALKGTSLSYKEALQTILENSIVIMVLGTKFLAKPWLPRYFKDLHNACFSFQGYMTELLEAGKMKSSQTMVSDRNLMDSLVRTSHGDSSTSLTEREIYGNMFVFNFAGHDTTAHTFVWVMYFLAGNPEVQDWLYEEILHVMGDRPQSDWNYKEDLPRLKRCMSVLFESLRLYTPVGLAKWTGENSTTLQVGEKTLVIPPRTMVVPSNASTQTDPAYWGSDSLTWRPSRWIKPGVSGSEDIDGEELITPVRGTFLSWSDGARDCLGKKLSQVEAVATIAALFKDWRVDPVTKQGEDLGEARERVLRFIEEDTGIVLLLQMLHPERCPLVWKRR</sequence>
<dbReference type="EMBL" id="MAVT02000100">
    <property type="protein sequence ID" value="POS79624.1"/>
    <property type="molecule type" value="Genomic_DNA"/>
</dbReference>